<dbReference type="Pfam" id="PF14099">
    <property type="entry name" value="Polysacc_lyase"/>
    <property type="match status" value="1"/>
</dbReference>
<comment type="caution">
    <text evidence="1">The sequence shown here is derived from an EMBL/GenBank/DDBJ whole genome shotgun (WGS) entry which is preliminary data.</text>
</comment>
<protein>
    <recommendedName>
        <fullName evidence="3">Polysaccharide lyase</fullName>
    </recommendedName>
</protein>
<accession>A0A175VXI0</accession>
<dbReference type="InterPro" id="IPR025975">
    <property type="entry name" value="Polysacc_lyase"/>
</dbReference>
<proteinExistence type="predicted"/>
<dbReference type="Proteomes" id="UP000078237">
    <property type="component" value="Unassembled WGS sequence"/>
</dbReference>
<dbReference type="Gene3D" id="2.60.120.200">
    <property type="match status" value="1"/>
</dbReference>
<name>A0A175VXI0_9PEZI</name>
<dbReference type="VEuPathDB" id="FungiDB:MMYC01_208255"/>
<dbReference type="AlphaFoldDB" id="A0A175VXI0"/>
<dbReference type="EMBL" id="LCTW02000231">
    <property type="protein sequence ID" value="KXX76073.1"/>
    <property type="molecule type" value="Genomic_DNA"/>
</dbReference>
<gene>
    <name evidence="1" type="ORF">MMYC01_208255</name>
</gene>
<dbReference type="OrthoDB" id="3889489at2759"/>
<evidence type="ECO:0000313" key="2">
    <source>
        <dbReference type="Proteomes" id="UP000078237"/>
    </source>
</evidence>
<organism evidence="1 2">
    <name type="scientific">Madurella mycetomatis</name>
    <dbReference type="NCBI Taxonomy" id="100816"/>
    <lineage>
        <taxon>Eukaryota</taxon>
        <taxon>Fungi</taxon>
        <taxon>Dikarya</taxon>
        <taxon>Ascomycota</taxon>
        <taxon>Pezizomycotina</taxon>
        <taxon>Sordariomycetes</taxon>
        <taxon>Sordariomycetidae</taxon>
        <taxon>Sordariales</taxon>
        <taxon>Sordariales incertae sedis</taxon>
        <taxon>Madurella</taxon>
    </lineage>
</organism>
<sequence length="251" mass="28919">MLAIVYWLHRQQSWDNERVERQLHRSGWSASYIDAGCGGTIQEVTTVTKEGGTALEMTHTHNSNYNGLYHAEVHAYNGYSQGQTRFYGFWFRLPETWEFTPGVRFNIAQFIANFPNTCDEWMPSTMVWISGNELWARRKHGSLCPSSSQRTTNINTGRTVTAGVWHKVIIQARWESNDTGYFKLWFDGDKVIDQLNVPTTIEQDNPFQFRVGLYANGWSNGGYSGNQPFRQIWFDEIGFGTTFADADPDEW</sequence>
<keyword evidence="2" id="KW-1185">Reference proteome</keyword>
<evidence type="ECO:0000313" key="1">
    <source>
        <dbReference type="EMBL" id="KXX76073.1"/>
    </source>
</evidence>
<evidence type="ECO:0008006" key="3">
    <source>
        <dbReference type="Google" id="ProtNLM"/>
    </source>
</evidence>
<reference evidence="1 2" key="1">
    <citation type="journal article" date="2016" name="Genome Announc.">
        <title>Genome Sequence of Madurella mycetomatis mm55, Isolated from a Human Mycetoma Case in Sudan.</title>
        <authorList>
            <person name="Smit S."/>
            <person name="Derks M.F."/>
            <person name="Bervoets S."/>
            <person name="Fahal A."/>
            <person name="van Leeuwen W."/>
            <person name="van Belkum A."/>
            <person name="van de Sande W.W."/>
        </authorList>
    </citation>
    <scope>NUCLEOTIDE SEQUENCE [LARGE SCALE GENOMIC DNA]</scope>
    <source>
        <strain evidence="2">mm55</strain>
    </source>
</reference>